<evidence type="ECO:0000256" key="1">
    <source>
        <dbReference type="ARBA" id="ARBA00001917"/>
    </source>
</evidence>
<evidence type="ECO:0000259" key="2">
    <source>
        <dbReference type="Pfam" id="PF01070"/>
    </source>
</evidence>
<comment type="cofactor">
    <cofactor evidence="1">
        <name>FMN</name>
        <dbReference type="ChEBI" id="CHEBI:58210"/>
    </cofactor>
</comment>
<dbReference type="InterPro" id="IPR000262">
    <property type="entry name" value="FMN-dep_DH"/>
</dbReference>
<dbReference type="GO" id="GO:0016491">
    <property type="term" value="F:oxidoreductase activity"/>
    <property type="evidence" value="ECO:0007669"/>
    <property type="project" value="InterPro"/>
</dbReference>
<dbReference type="AlphaFoldDB" id="A0A2U1LVG2"/>
<comment type="caution">
    <text evidence="3">The sequence shown here is derived from an EMBL/GenBank/DDBJ whole genome shotgun (WGS) entry which is preliminary data.</text>
</comment>
<dbReference type="InterPro" id="IPR013785">
    <property type="entry name" value="Aldolase_TIM"/>
</dbReference>
<keyword evidence="4" id="KW-1185">Reference proteome</keyword>
<dbReference type="Proteomes" id="UP000245207">
    <property type="component" value="Unassembled WGS sequence"/>
</dbReference>
<dbReference type="SUPFAM" id="SSF51395">
    <property type="entry name" value="FMN-linked oxidoreductases"/>
    <property type="match status" value="1"/>
</dbReference>
<dbReference type="PANTHER" id="PTHR10578">
    <property type="entry name" value="S -2-HYDROXY-ACID OXIDASE-RELATED"/>
    <property type="match status" value="1"/>
</dbReference>
<evidence type="ECO:0000313" key="4">
    <source>
        <dbReference type="Proteomes" id="UP000245207"/>
    </source>
</evidence>
<dbReference type="PANTHER" id="PTHR10578:SF67">
    <property type="entry name" value="PEROXISOMAL (S)-2-HYDROXYACID OXIDASE GLO3"/>
    <property type="match status" value="1"/>
</dbReference>
<dbReference type="EMBL" id="PKPP01007589">
    <property type="protein sequence ID" value="PWA52978.1"/>
    <property type="molecule type" value="Genomic_DNA"/>
</dbReference>
<accession>A0A2U1LVG2</accession>
<reference evidence="3 4" key="1">
    <citation type="journal article" date="2018" name="Mol. Plant">
        <title>The genome of Artemisia annua provides insight into the evolution of Asteraceae family and artemisinin biosynthesis.</title>
        <authorList>
            <person name="Shen Q."/>
            <person name="Zhang L."/>
            <person name="Liao Z."/>
            <person name="Wang S."/>
            <person name="Yan T."/>
            <person name="Shi P."/>
            <person name="Liu M."/>
            <person name="Fu X."/>
            <person name="Pan Q."/>
            <person name="Wang Y."/>
            <person name="Lv Z."/>
            <person name="Lu X."/>
            <person name="Zhang F."/>
            <person name="Jiang W."/>
            <person name="Ma Y."/>
            <person name="Chen M."/>
            <person name="Hao X."/>
            <person name="Li L."/>
            <person name="Tang Y."/>
            <person name="Lv G."/>
            <person name="Zhou Y."/>
            <person name="Sun X."/>
            <person name="Brodelius P.E."/>
            <person name="Rose J.K.C."/>
            <person name="Tang K."/>
        </authorList>
    </citation>
    <scope>NUCLEOTIDE SEQUENCE [LARGE SCALE GENOMIC DNA]</scope>
    <source>
        <strain evidence="4">cv. Huhao1</strain>
        <tissue evidence="3">Leaf</tissue>
    </source>
</reference>
<name>A0A2U1LVG2_ARTAN</name>
<evidence type="ECO:0000313" key="3">
    <source>
        <dbReference type="EMBL" id="PWA52978.1"/>
    </source>
</evidence>
<proteinExistence type="predicted"/>
<protein>
    <recommendedName>
        <fullName evidence="2">FMN-dependent dehydrogenase domain-containing protein</fullName>
    </recommendedName>
</protein>
<dbReference type="STRING" id="35608.A0A2U1LVG2"/>
<organism evidence="3 4">
    <name type="scientific">Artemisia annua</name>
    <name type="common">Sweet wormwood</name>
    <dbReference type="NCBI Taxonomy" id="35608"/>
    <lineage>
        <taxon>Eukaryota</taxon>
        <taxon>Viridiplantae</taxon>
        <taxon>Streptophyta</taxon>
        <taxon>Embryophyta</taxon>
        <taxon>Tracheophyta</taxon>
        <taxon>Spermatophyta</taxon>
        <taxon>Magnoliopsida</taxon>
        <taxon>eudicotyledons</taxon>
        <taxon>Gunneridae</taxon>
        <taxon>Pentapetalae</taxon>
        <taxon>asterids</taxon>
        <taxon>campanulids</taxon>
        <taxon>Asterales</taxon>
        <taxon>Asteraceae</taxon>
        <taxon>Asteroideae</taxon>
        <taxon>Anthemideae</taxon>
        <taxon>Artemisiinae</taxon>
        <taxon>Artemisia</taxon>
    </lineage>
</organism>
<dbReference type="Gene3D" id="3.20.20.70">
    <property type="entry name" value="Aldolase class I"/>
    <property type="match status" value="1"/>
</dbReference>
<sequence>MVVDVVIEHDCDKEDAWIMTPISLLQNPNQVRPARFWVYTKLRIFNMTDYKKDSLQCRATTNPEIDYDYIYIAENDVDQVIVKTGRPVVYRLAAKGEYGARRVIEMLKDELELTMALSGCPTLNDISSLYYVVSIYFIKKQLNNILLDKIRFNDTETDP</sequence>
<feature type="domain" description="FMN-dependent dehydrogenase" evidence="2">
    <location>
        <begin position="82"/>
        <end position="128"/>
    </location>
</feature>
<dbReference type="Pfam" id="PF01070">
    <property type="entry name" value="FMN_dh"/>
    <property type="match status" value="1"/>
</dbReference>
<dbReference type="OrthoDB" id="25826at2759"/>
<gene>
    <name evidence="3" type="ORF">CTI12_AA449140</name>
</gene>